<protein>
    <recommendedName>
        <fullName evidence="8">Palmitoyltransferase</fullName>
        <ecNumber evidence="8">2.3.1.225</ecNumber>
    </recommendedName>
</protein>
<evidence type="ECO:0000256" key="6">
    <source>
        <dbReference type="ARBA" id="ARBA00023136"/>
    </source>
</evidence>
<comment type="similarity">
    <text evidence="8">Belongs to the DHHC palmitoyltransferase family.</text>
</comment>
<accession>A0A8S1QNU4</accession>
<evidence type="ECO:0000256" key="3">
    <source>
        <dbReference type="ARBA" id="ARBA00022737"/>
    </source>
</evidence>
<dbReference type="SMART" id="SM00248">
    <property type="entry name" value="ANK"/>
    <property type="match status" value="6"/>
</dbReference>
<comment type="subcellular location">
    <subcellularLocation>
        <location evidence="1">Membrane</location>
        <topology evidence="1">Multi-pass membrane protein</topology>
    </subcellularLocation>
</comment>
<dbReference type="PANTHER" id="PTHR24161:SF85">
    <property type="entry name" value="PALMITOYLTRANSFERASE HIP14"/>
    <property type="match status" value="1"/>
</dbReference>
<feature type="transmembrane region" description="Helical" evidence="8">
    <location>
        <begin position="492"/>
        <end position="512"/>
    </location>
</feature>
<feature type="transmembrane region" description="Helical" evidence="8">
    <location>
        <begin position="329"/>
        <end position="350"/>
    </location>
</feature>
<keyword evidence="11" id="KW-1185">Reference proteome</keyword>
<keyword evidence="3" id="KW-0677">Repeat</keyword>
<dbReference type="Proteomes" id="UP000688137">
    <property type="component" value="Unassembled WGS sequence"/>
</dbReference>
<feature type="domain" description="Palmitoyltransferase DHHC" evidence="9">
    <location>
        <begin position="376"/>
        <end position="530"/>
    </location>
</feature>
<proteinExistence type="inferred from homology"/>
<keyword evidence="4 8" id="KW-1133">Transmembrane helix</keyword>
<gene>
    <name evidence="10" type="ORF">PPRIM_AZ9-3.1.T1700028</name>
</gene>
<dbReference type="EMBL" id="CAJJDM010000179">
    <property type="protein sequence ID" value="CAD8116227.1"/>
    <property type="molecule type" value="Genomic_DNA"/>
</dbReference>
<dbReference type="InterPro" id="IPR001594">
    <property type="entry name" value="Palmitoyltrfase_DHHC"/>
</dbReference>
<evidence type="ECO:0000256" key="8">
    <source>
        <dbReference type="RuleBase" id="RU079119"/>
    </source>
</evidence>
<dbReference type="EC" id="2.3.1.225" evidence="8"/>
<comment type="caution">
    <text evidence="10">The sequence shown here is derived from an EMBL/GenBank/DDBJ whole genome shotgun (WGS) entry which is preliminary data.</text>
</comment>
<evidence type="ECO:0000313" key="11">
    <source>
        <dbReference type="Proteomes" id="UP000688137"/>
    </source>
</evidence>
<dbReference type="PROSITE" id="PS50216">
    <property type="entry name" value="DHHC"/>
    <property type="match status" value="1"/>
</dbReference>
<feature type="repeat" description="ANK" evidence="7">
    <location>
        <begin position="223"/>
        <end position="255"/>
    </location>
</feature>
<keyword evidence="5 7" id="KW-0040">ANK repeat</keyword>
<sequence>MQFQSRDPINYINRQPNLYGLSQTTFFKDQSSNTQRIYVELYSKVRNGDAKGVQYLLGIKDDDSLINVQPINIQQIVDEKQNTLLMHAVWKDNAQIFIDLIKYTLQNFGKSETQQWVTQQNDSGVQCMHLATQKGNIEILDTILKLGIQLDQKTKLGQTTLHIASQSNQPILLYYLIKIAKVNIDITDNDNSTALHLASDQGSEQCASLLLAWGCKINQKNINGCSPLHVAAGGGEIRITKKLLFYNAKTRLRNKQGKTAYQLSIENEYYDISQMILEYQEGNIKCNNLFGQKNKARINKKCRFQMYTFILMLILNLIYQILFTIGNNLFGYIQIISDIFELFLFIYIVNSDPGYQIQYKQEGQLFYQILQNNPQNLEICSECETLKAKRSIHCDFCNRCIIVFDHHCPWINNCIGAKNHFVFIIFIWLTFLIISLQLFISIVLFINIIWKQTFIEITSSKIYYLQTFDILFDSLNDLRIYLSISKGIQIEYIVFQFIITSLFFVLMIYLICRQMKNMLNNKTTFERLRKKSNQINNQQSSLIENSQMENEINDQNRFRNCYLLLFWNKNCKDYNYVYHDNISLTTAIIS</sequence>
<evidence type="ECO:0000256" key="7">
    <source>
        <dbReference type="PROSITE-ProRule" id="PRU00023"/>
    </source>
</evidence>
<dbReference type="PANTHER" id="PTHR24161">
    <property type="entry name" value="ANK_REP_REGION DOMAIN-CONTAINING PROTEIN-RELATED"/>
    <property type="match status" value="1"/>
</dbReference>
<dbReference type="PROSITE" id="PS50297">
    <property type="entry name" value="ANK_REP_REGION"/>
    <property type="match status" value="2"/>
</dbReference>
<name>A0A8S1QNU4_PARPR</name>
<keyword evidence="8" id="KW-0808">Transferase</keyword>
<organism evidence="10 11">
    <name type="scientific">Paramecium primaurelia</name>
    <dbReference type="NCBI Taxonomy" id="5886"/>
    <lineage>
        <taxon>Eukaryota</taxon>
        <taxon>Sar</taxon>
        <taxon>Alveolata</taxon>
        <taxon>Ciliophora</taxon>
        <taxon>Intramacronucleata</taxon>
        <taxon>Oligohymenophorea</taxon>
        <taxon>Peniculida</taxon>
        <taxon>Parameciidae</taxon>
        <taxon>Paramecium</taxon>
    </lineage>
</organism>
<dbReference type="Pfam" id="PF00023">
    <property type="entry name" value="Ank"/>
    <property type="match status" value="1"/>
</dbReference>
<keyword evidence="2 8" id="KW-0812">Transmembrane</keyword>
<evidence type="ECO:0000256" key="5">
    <source>
        <dbReference type="ARBA" id="ARBA00023043"/>
    </source>
</evidence>
<feature type="repeat" description="ANK" evidence="7">
    <location>
        <begin position="190"/>
        <end position="222"/>
    </location>
</feature>
<feature type="repeat" description="ANK" evidence="7">
    <location>
        <begin position="123"/>
        <end position="155"/>
    </location>
</feature>
<dbReference type="Pfam" id="PF12796">
    <property type="entry name" value="Ank_2"/>
    <property type="match status" value="1"/>
</dbReference>
<comment type="domain">
    <text evidence="8">The DHHC domain is required for palmitoyltransferase activity.</text>
</comment>
<evidence type="ECO:0000256" key="2">
    <source>
        <dbReference type="ARBA" id="ARBA00022692"/>
    </source>
</evidence>
<feature type="transmembrane region" description="Helical" evidence="8">
    <location>
        <begin position="421"/>
        <end position="450"/>
    </location>
</feature>
<dbReference type="PROSITE" id="PS50088">
    <property type="entry name" value="ANK_REPEAT"/>
    <property type="match status" value="3"/>
</dbReference>
<keyword evidence="8" id="KW-0012">Acyltransferase</keyword>
<evidence type="ECO:0000256" key="1">
    <source>
        <dbReference type="ARBA" id="ARBA00004141"/>
    </source>
</evidence>
<comment type="catalytic activity">
    <reaction evidence="8">
        <text>L-cysteinyl-[protein] + hexadecanoyl-CoA = S-hexadecanoyl-L-cysteinyl-[protein] + CoA</text>
        <dbReference type="Rhea" id="RHEA:36683"/>
        <dbReference type="Rhea" id="RHEA-COMP:10131"/>
        <dbReference type="Rhea" id="RHEA-COMP:11032"/>
        <dbReference type="ChEBI" id="CHEBI:29950"/>
        <dbReference type="ChEBI" id="CHEBI:57287"/>
        <dbReference type="ChEBI" id="CHEBI:57379"/>
        <dbReference type="ChEBI" id="CHEBI:74151"/>
        <dbReference type="EC" id="2.3.1.225"/>
    </reaction>
</comment>
<reference evidence="10" key="1">
    <citation type="submission" date="2021-01" db="EMBL/GenBank/DDBJ databases">
        <authorList>
            <consortium name="Genoscope - CEA"/>
            <person name="William W."/>
        </authorList>
    </citation>
    <scope>NUCLEOTIDE SEQUENCE</scope>
</reference>
<evidence type="ECO:0000256" key="4">
    <source>
        <dbReference type="ARBA" id="ARBA00022989"/>
    </source>
</evidence>
<dbReference type="Pfam" id="PF01529">
    <property type="entry name" value="DHHC"/>
    <property type="match status" value="1"/>
</dbReference>
<dbReference type="GO" id="GO:0019706">
    <property type="term" value="F:protein-cysteine S-palmitoyltransferase activity"/>
    <property type="evidence" value="ECO:0007669"/>
    <property type="project" value="UniProtKB-EC"/>
</dbReference>
<dbReference type="InterPro" id="IPR002110">
    <property type="entry name" value="Ankyrin_rpt"/>
</dbReference>
<dbReference type="AlphaFoldDB" id="A0A8S1QNU4"/>
<evidence type="ECO:0000313" key="10">
    <source>
        <dbReference type="EMBL" id="CAD8116227.1"/>
    </source>
</evidence>
<feature type="transmembrane region" description="Helical" evidence="8">
    <location>
        <begin position="304"/>
        <end position="323"/>
    </location>
</feature>
<dbReference type="GO" id="GO:0016020">
    <property type="term" value="C:membrane"/>
    <property type="evidence" value="ECO:0007669"/>
    <property type="project" value="UniProtKB-SubCell"/>
</dbReference>
<evidence type="ECO:0000259" key="9">
    <source>
        <dbReference type="Pfam" id="PF01529"/>
    </source>
</evidence>
<keyword evidence="6 8" id="KW-0472">Membrane</keyword>